<organism evidence="1 2">
    <name type="scientific">Colletotrichum truncatum</name>
    <name type="common">Anthracnose fungus</name>
    <name type="synonym">Colletotrichum capsici</name>
    <dbReference type="NCBI Taxonomy" id="5467"/>
    <lineage>
        <taxon>Eukaryota</taxon>
        <taxon>Fungi</taxon>
        <taxon>Dikarya</taxon>
        <taxon>Ascomycota</taxon>
        <taxon>Pezizomycotina</taxon>
        <taxon>Sordariomycetes</taxon>
        <taxon>Hypocreomycetidae</taxon>
        <taxon>Glomerellales</taxon>
        <taxon>Glomerellaceae</taxon>
        <taxon>Colletotrichum</taxon>
        <taxon>Colletotrichum truncatum species complex</taxon>
    </lineage>
</organism>
<dbReference type="EMBL" id="VUJX02000003">
    <property type="protein sequence ID" value="KAL0939794.1"/>
    <property type="molecule type" value="Genomic_DNA"/>
</dbReference>
<dbReference type="Proteomes" id="UP000805649">
    <property type="component" value="Unassembled WGS sequence"/>
</dbReference>
<protein>
    <submittedName>
        <fullName evidence="1">C6 transcription factor</fullName>
    </submittedName>
</protein>
<evidence type="ECO:0000313" key="2">
    <source>
        <dbReference type="Proteomes" id="UP000805649"/>
    </source>
</evidence>
<name>A0ACC3Z6T6_COLTU</name>
<evidence type="ECO:0000313" key="1">
    <source>
        <dbReference type="EMBL" id="KAL0939794.1"/>
    </source>
</evidence>
<reference evidence="1 2" key="1">
    <citation type="journal article" date="2020" name="Phytopathology">
        <title>Genome Sequence Resources of Colletotrichum truncatum, C. plurivorum, C. musicola, and C. sojae: Four Species Pathogenic to Soybean (Glycine max).</title>
        <authorList>
            <person name="Rogerio F."/>
            <person name="Boufleur T.R."/>
            <person name="Ciampi-Guillardi M."/>
            <person name="Sukno S.A."/>
            <person name="Thon M.R."/>
            <person name="Massola Junior N.S."/>
            <person name="Baroncelli R."/>
        </authorList>
    </citation>
    <scope>NUCLEOTIDE SEQUENCE [LARGE SCALE GENOMIC DNA]</scope>
    <source>
        <strain evidence="1 2">CMES1059</strain>
    </source>
</reference>
<gene>
    <name evidence="1" type="ORF">CTRU02_206404</name>
</gene>
<proteinExistence type="predicted"/>
<comment type="caution">
    <text evidence="1">The sequence shown here is derived from an EMBL/GenBank/DDBJ whole genome shotgun (WGS) entry which is preliminary data.</text>
</comment>
<accession>A0ACC3Z6T6</accession>
<sequence>MESRRVPGRPAAYGQSCIGCFKSKCKCILRPNGDECERCHRLKKPCRPGDSVRRRAADRNQKANTRIAELEGKLESLVALLQDRKVIDDNGLAQQHTRYQAAEPESCGTGELNRSISMTGDIDDDTSLIIDGSDRHYEDEEMLSPPTTISPGPATNASELSVSSDVAKLQRFRSRMLPKFPFIHLSTEVTAEKLQLDRPFLFRAITCVASLPTHEKREHGHELKRVLSGLAFFHSEDIKNHHESMEKTTDLLLGLLVFIAWGWDHVIGGRSLSRLMMLALSLVGEMHLDKPTAHQSSPLMLSVASHDKQDDERNDELAKEKLMERRRTVLGCFALSSMVSTHFGEIEPLTWTPQMEEDLAAIAGDTEYPSDMVLAVQVRLQLLALQAAQSCKLEMDQVGIMGLPPPTILHTRDMLMRLQEIRTFISSKALPDSKTLMGHTYFTELRILEAAKPDITVSSGIPCAGPSNASVSLQSDHTFCLWKAQLAVKNFATALLALTPSCFLYASFLQAAQWTYLANCVAILCRAGASFGGSEKDPAIIRAIAELPVMLGRLVDIFQLAANESGESESDGVFASLADSFGVFCRNLQSQETGNWGEPGPGLMTSTSGFDGNIGSWIENFWAKRA</sequence>
<keyword evidence="2" id="KW-1185">Reference proteome</keyword>